<proteinExistence type="predicted"/>
<accession>A0A2N3I5U4</accession>
<dbReference type="InterPro" id="IPR002035">
    <property type="entry name" value="VWF_A"/>
</dbReference>
<organism evidence="3 4">
    <name type="scientific">Labilibaculum filiforme</name>
    <dbReference type="NCBI Taxonomy" id="1940526"/>
    <lineage>
        <taxon>Bacteria</taxon>
        <taxon>Pseudomonadati</taxon>
        <taxon>Bacteroidota</taxon>
        <taxon>Bacteroidia</taxon>
        <taxon>Marinilabiliales</taxon>
        <taxon>Marinifilaceae</taxon>
        <taxon>Labilibaculum</taxon>
    </lineage>
</organism>
<reference evidence="3 4" key="1">
    <citation type="journal article" date="2017" name="Front. Microbiol.">
        <title>Labilibaculum manganireducens gen. nov., sp. nov. and Labilibaculum filiforme sp. nov., Novel Bacteroidetes Isolated from Subsurface Sediments of the Baltic Sea.</title>
        <authorList>
            <person name="Vandieken V."/>
            <person name="Marshall I.P."/>
            <person name="Niemann H."/>
            <person name="Engelen B."/>
            <person name="Cypionka H."/>
        </authorList>
    </citation>
    <scope>NUCLEOTIDE SEQUENCE [LARGE SCALE GENOMIC DNA]</scope>
    <source>
        <strain evidence="3 4">59.16B</strain>
    </source>
</reference>
<dbReference type="RefSeq" id="WP_143470403.1">
    <property type="nucleotide sequence ID" value="NZ_MVDD01000001.1"/>
</dbReference>
<evidence type="ECO:0000259" key="2">
    <source>
        <dbReference type="PROSITE" id="PS50234"/>
    </source>
</evidence>
<protein>
    <recommendedName>
        <fullName evidence="2">VWFA domain-containing protein</fullName>
    </recommendedName>
</protein>
<evidence type="ECO:0000313" key="4">
    <source>
        <dbReference type="Proteomes" id="UP000233535"/>
    </source>
</evidence>
<dbReference type="Proteomes" id="UP000233535">
    <property type="component" value="Unassembled WGS sequence"/>
</dbReference>
<dbReference type="InterPro" id="IPR036465">
    <property type="entry name" value="vWFA_dom_sf"/>
</dbReference>
<sequence>MKSYRKLFSIFLLLLLCSKLSIAQGSHEKRDKTRILFIFDASQSMNGFWEESKKINIARKFLIQMVDSLELEENVEMALRVYGHQSVVPPQDCNDTKLEVPFKPGNAGEIRQTLRYIDPKGTTPIAHSLELAANDFPEVNSDVRNVVILITDGVEACDGDPCAVSLELQKKGIYLKPFIIGIGLDVDFKSSFECIGNYLEVKKEERFGGTLEYVISQVLNKTSAQINLIDANGSPTETDVPMTFYNSVSDKVRYQFMHTMNAKGNPDTLFLDPLLTYNITIHTIPELHRDSVRMVAGKHTSIGFDAPQGMLKVECPRTTMYKDLQVLIRKNTEIINIQTPDEITKYLTGKYDLEVLSLPRIKIPNVEINQSKTTSITIPQPGLVTIFKPTTGPCSLFVQKGNKLEWIHNIPEKSLRETLTLQPGVYHIIFRNKNAYLSQSSRKASFVITSGKSIPVRL</sequence>
<comment type="caution">
    <text evidence="3">The sequence shown here is derived from an EMBL/GenBank/DDBJ whole genome shotgun (WGS) entry which is preliminary data.</text>
</comment>
<keyword evidence="4" id="KW-1185">Reference proteome</keyword>
<gene>
    <name evidence="3" type="ORF">BZG02_01360</name>
</gene>
<dbReference type="SMART" id="SM00327">
    <property type="entry name" value="VWA"/>
    <property type="match status" value="1"/>
</dbReference>
<dbReference type="Gene3D" id="3.40.50.410">
    <property type="entry name" value="von Willebrand factor, type A domain"/>
    <property type="match status" value="2"/>
</dbReference>
<dbReference type="AlphaFoldDB" id="A0A2N3I5U4"/>
<evidence type="ECO:0000313" key="3">
    <source>
        <dbReference type="EMBL" id="PKQ65682.1"/>
    </source>
</evidence>
<dbReference type="PROSITE" id="PS50234">
    <property type="entry name" value="VWFA"/>
    <property type="match status" value="1"/>
</dbReference>
<dbReference type="Pfam" id="PF00092">
    <property type="entry name" value="VWA"/>
    <property type="match status" value="1"/>
</dbReference>
<dbReference type="SUPFAM" id="SSF53300">
    <property type="entry name" value="vWA-like"/>
    <property type="match status" value="1"/>
</dbReference>
<dbReference type="EMBL" id="MVDD01000001">
    <property type="protein sequence ID" value="PKQ65682.1"/>
    <property type="molecule type" value="Genomic_DNA"/>
</dbReference>
<name>A0A2N3I5U4_9BACT</name>
<keyword evidence="1" id="KW-0732">Signal</keyword>
<feature type="chain" id="PRO_5014781470" description="VWFA domain-containing protein" evidence="1">
    <location>
        <begin position="24"/>
        <end position="458"/>
    </location>
</feature>
<dbReference type="OrthoDB" id="5348860at2"/>
<feature type="domain" description="VWFA" evidence="2">
    <location>
        <begin position="34"/>
        <end position="218"/>
    </location>
</feature>
<evidence type="ECO:0000256" key="1">
    <source>
        <dbReference type="SAM" id="SignalP"/>
    </source>
</evidence>
<feature type="signal peptide" evidence="1">
    <location>
        <begin position="1"/>
        <end position="23"/>
    </location>
</feature>